<dbReference type="STRING" id="458.Lrub_1416"/>
<name>A0A0W0XWU6_9GAMM</name>
<dbReference type="Pfam" id="PF02566">
    <property type="entry name" value="OsmC"/>
    <property type="match status" value="1"/>
</dbReference>
<dbReference type="PANTHER" id="PTHR42830">
    <property type="entry name" value="OSMOTICALLY INDUCIBLE FAMILY PROTEIN"/>
    <property type="match status" value="1"/>
</dbReference>
<proteinExistence type="predicted"/>
<organism evidence="1 2">
    <name type="scientific">Legionella rubrilucens</name>
    <dbReference type="NCBI Taxonomy" id="458"/>
    <lineage>
        <taxon>Bacteria</taxon>
        <taxon>Pseudomonadati</taxon>
        <taxon>Pseudomonadota</taxon>
        <taxon>Gammaproteobacteria</taxon>
        <taxon>Legionellales</taxon>
        <taxon>Legionellaceae</taxon>
        <taxon>Legionella</taxon>
    </lineage>
</organism>
<dbReference type="SUPFAM" id="SSF82784">
    <property type="entry name" value="OsmC-like"/>
    <property type="match status" value="1"/>
</dbReference>
<gene>
    <name evidence="1" type="ORF">Lrub_1416</name>
</gene>
<evidence type="ECO:0000313" key="2">
    <source>
        <dbReference type="Proteomes" id="UP000054608"/>
    </source>
</evidence>
<dbReference type="AlphaFoldDB" id="A0A0W0XWU6"/>
<dbReference type="PANTHER" id="PTHR42830:SF2">
    <property type="entry name" value="OSMC_OHR FAMILY PROTEIN"/>
    <property type="match status" value="1"/>
</dbReference>
<comment type="caution">
    <text evidence="1">The sequence shown here is derived from an EMBL/GenBank/DDBJ whole genome shotgun (WGS) entry which is preliminary data.</text>
</comment>
<dbReference type="InterPro" id="IPR015946">
    <property type="entry name" value="KH_dom-like_a/b"/>
</dbReference>
<sequence length="148" mass="16830">MADYNVRLQWQRTTPDFQYHSYDRRHAVYFYGGPKIEVSSSANLLRNPQYQTPEELLAASVASCFLLTFLALCCKQGYVVDHYSDQATCILDENIMAVSEVILRPEISFQADKKPDESSLQQLFREAHTACFIANTLKATISVNPVIE</sequence>
<dbReference type="InterPro" id="IPR003718">
    <property type="entry name" value="OsmC/Ohr_fam"/>
</dbReference>
<dbReference type="PATRIC" id="fig|458.5.peg.1464"/>
<evidence type="ECO:0000313" key="1">
    <source>
        <dbReference type="EMBL" id="KTD49065.1"/>
    </source>
</evidence>
<dbReference type="Proteomes" id="UP000054608">
    <property type="component" value="Unassembled WGS sequence"/>
</dbReference>
<accession>A0A0W0XWU6</accession>
<dbReference type="RefSeq" id="WP_058531479.1">
    <property type="nucleotide sequence ID" value="NZ_CAAAIN010000006.1"/>
</dbReference>
<dbReference type="InterPro" id="IPR036102">
    <property type="entry name" value="OsmC/Ohrsf"/>
</dbReference>
<keyword evidence="2" id="KW-1185">Reference proteome</keyword>
<reference evidence="1 2" key="1">
    <citation type="submission" date="2015-11" db="EMBL/GenBank/DDBJ databases">
        <title>Genomic analysis of 38 Legionella species identifies large and diverse effector repertoires.</title>
        <authorList>
            <person name="Burstein D."/>
            <person name="Amaro F."/>
            <person name="Zusman T."/>
            <person name="Lifshitz Z."/>
            <person name="Cohen O."/>
            <person name="Gilbert J.A."/>
            <person name="Pupko T."/>
            <person name="Shuman H.A."/>
            <person name="Segal G."/>
        </authorList>
    </citation>
    <scope>NUCLEOTIDE SEQUENCE [LARGE SCALE GENOMIC DNA]</scope>
    <source>
        <strain evidence="1 2">WA-270A-C2</strain>
    </source>
</reference>
<dbReference type="Gene3D" id="3.30.300.20">
    <property type="match status" value="1"/>
</dbReference>
<protein>
    <submittedName>
        <fullName evidence="1">OsmC-like protein</fullName>
    </submittedName>
</protein>
<dbReference type="InterPro" id="IPR052707">
    <property type="entry name" value="OsmC_Ohr_Peroxiredoxin"/>
</dbReference>
<dbReference type="EMBL" id="LNYT01000007">
    <property type="protein sequence ID" value="KTD49065.1"/>
    <property type="molecule type" value="Genomic_DNA"/>
</dbReference>
<dbReference type="OrthoDB" id="9795405at2"/>